<organism evidence="2 3">
    <name type="scientific">Brachybacterium rhamnosum</name>
    <dbReference type="NCBI Taxonomy" id="173361"/>
    <lineage>
        <taxon>Bacteria</taxon>
        <taxon>Bacillati</taxon>
        <taxon>Actinomycetota</taxon>
        <taxon>Actinomycetes</taxon>
        <taxon>Micrococcales</taxon>
        <taxon>Dermabacteraceae</taxon>
        <taxon>Brachybacterium</taxon>
    </lineage>
</organism>
<dbReference type="Proteomes" id="UP001597280">
    <property type="component" value="Unassembled WGS sequence"/>
</dbReference>
<name>A0ABW4PYE5_9MICO</name>
<feature type="transmembrane region" description="Helical" evidence="1">
    <location>
        <begin position="56"/>
        <end position="79"/>
    </location>
</feature>
<keyword evidence="1" id="KW-0472">Membrane</keyword>
<evidence type="ECO:0000313" key="3">
    <source>
        <dbReference type="Proteomes" id="UP001597280"/>
    </source>
</evidence>
<dbReference type="RefSeq" id="WP_137770043.1">
    <property type="nucleotide sequence ID" value="NZ_BAAAIS010000002.1"/>
</dbReference>
<comment type="caution">
    <text evidence="2">The sequence shown here is derived from an EMBL/GenBank/DDBJ whole genome shotgun (WGS) entry which is preliminary data.</text>
</comment>
<evidence type="ECO:0000256" key="1">
    <source>
        <dbReference type="SAM" id="Phobius"/>
    </source>
</evidence>
<accession>A0ABW4PYE5</accession>
<keyword evidence="1" id="KW-1133">Transmembrane helix</keyword>
<protein>
    <submittedName>
        <fullName evidence="2">Uncharacterized protein</fullName>
    </submittedName>
</protein>
<evidence type="ECO:0000313" key="2">
    <source>
        <dbReference type="EMBL" id="MFD1835262.1"/>
    </source>
</evidence>
<sequence>MDIDLTSIATSTLSVIVVGILLGAGLPLLFSLGIVLQDRGAGGEHADGSITAPNPAARYASWAVFAVVALVVLYGLLFITKGSISHYLGIELPL</sequence>
<dbReference type="EMBL" id="JBHUFL010000002">
    <property type="protein sequence ID" value="MFD1835262.1"/>
    <property type="molecule type" value="Genomic_DNA"/>
</dbReference>
<feature type="transmembrane region" description="Helical" evidence="1">
    <location>
        <begin position="12"/>
        <end position="36"/>
    </location>
</feature>
<reference evidence="3" key="1">
    <citation type="journal article" date="2019" name="Int. J. Syst. Evol. Microbiol.">
        <title>The Global Catalogue of Microorganisms (GCM) 10K type strain sequencing project: providing services to taxonomists for standard genome sequencing and annotation.</title>
        <authorList>
            <consortium name="The Broad Institute Genomics Platform"/>
            <consortium name="The Broad Institute Genome Sequencing Center for Infectious Disease"/>
            <person name="Wu L."/>
            <person name="Ma J."/>
        </authorList>
    </citation>
    <scope>NUCLEOTIDE SEQUENCE [LARGE SCALE GENOMIC DNA]</scope>
    <source>
        <strain evidence="3">JCM 11650</strain>
    </source>
</reference>
<proteinExistence type="predicted"/>
<keyword evidence="1" id="KW-0812">Transmembrane</keyword>
<keyword evidence="3" id="KW-1185">Reference proteome</keyword>
<gene>
    <name evidence="2" type="ORF">ACFSDA_09255</name>
</gene>